<dbReference type="Proteomes" id="UP001161389">
    <property type="component" value="Unassembled WGS sequence"/>
</dbReference>
<reference evidence="6" key="1">
    <citation type="journal article" date="2014" name="Int. J. Syst. Evol. Microbiol.">
        <title>Complete genome sequence of Corynebacterium casei LMG S-19264T (=DSM 44701T), isolated from a smear-ripened cheese.</title>
        <authorList>
            <consortium name="US DOE Joint Genome Institute (JGI-PGF)"/>
            <person name="Walter F."/>
            <person name="Albersmeier A."/>
            <person name="Kalinowski J."/>
            <person name="Ruckert C."/>
        </authorList>
    </citation>
    <scope>NUCLEOTIDE SEQUENCE</scope>
    <source>
        <strain evidence="6">NBRC 110071</strain>
    </source>
</reference>
<dbReference type="Pfam" id="PF01625">
    <property type="entry name" value="PMSR"/>
    <property type="match status" value="1"/>
</dbReference>
<dbReference type="InterPro" id="IPR002569">
    <property type="entry name" value="Met_Sox_Rdtase_MsrA_dom"/>
</dbReference>
<dbReference type="InterPro" id="IPR036509">
    <property type="entry name" value="Met_Sox_Rdtase_MsrA_sf"/>
</dbReference>
<evidence type="ECO:0000259" key="5">
    <source>
        <dbReference type="Pfam" id="PF01625"/>
    </source>
</evidence>
<feature type="domain" description="Peptide methionine sulphoxide reductase MsrA" evidence="5">
    <location>
        <begin position="6"/>
        <end position="158"/>
    </location>
</feature>
<reference evidence="6" key="2">
    <citation type="submission" date="2023-01" db="EMBL/GenBank/DDBJ databases">
        <title>Draft genome sequence of Litoribrevibacter albus strain NBRC 110071.</title>
        <authorList>
            <person name="Sun Q."/>
            <person name="Mori K."/>
        </authorList>
    </citation>
    <scope>NUCLEOTIDE SEQUENCE</scope>
    <source>
        <strain evidence="6">NBRC 110071</strain>
    </source>
</reference>
<dbReference type="AlphaFoldDB" id="A0AA37W785"/>
<sequence length="179" mass="20073">MAIESITLGGGCFWCVEGALQLINGVQSAKSGYSGGSMLNPTYKAVCTGETGHAEVVQVEFDASKVDLETLLKAFFAIHDPTTLNRQGADIGTQYRSVIFYHNEDQKCVAEQVINELNQSGIWSDPIVTEVSPVDHFYEAEDYHQNYFSENPNERYCQFVIQPKLRKFVLEHKELIEGE</sequence>
<gene>
    <name evidence="4 6" type="primary">msrA</name>
    <name evidence="6" type="ORF">GCM10007876_14680</name>
</gene>
<keyword evidence="1 4" id="KW-0560">Oxidoreductase</keyword>
<protein>
    <recommendedName>
        <fullName evidence="4">Peptide methionine sulfoxide reductase MsrA</fullName>
        <shortName evidence="4">Protein-methionine-S-oxide reductase</shortName>
        <ecNumber evidence="4">1.8.4.11</ecNumber>
    </recommendedName>
    <alternativeName>
        <fullName evidence="4">Peptide-methionine (S)-S-oxide reductase</fullName>
        <shortName evidence="4">Peptide Met(O) reductase</shortName>
    </alternativeName>
</protein>
<evidence type="ECO:0000256" key="3">
    <source>
        <dbReference type="ARBA" id="ARBA00048782"/>
    </source>
</evidence>
<evidence type="ECO:0000256" key="1">
    <source>
        <dbReference type="ARBA" id="ARBA00023002"/>
    </source>
</evidence>
<dbReference type="EC" id="1.8.4.11" evidence="4"/>
<comment type="caution">
    <text evidence="6">The sequence shown here is derived from an EMBL/GenBank/DDBJ whole genome shotgun (WGS) entry which is preliminary data.</text>
</comment>
<comment type="catalytic activity">
    <reaction evidence="3 4">
        <text>[thioredoxin]-disulfide + L-methionine + H2O = L-methionine (S)-S-oxide + [thioredoxin]-dithiol</text>
        <dbReference type="Rhea" id="RHEA:19993"/>
        <dbReference type="Rhea" id="RHEA-COMP:10698"/>
        <dbReference type="Rhea" id="RHEA-COMP:10700"/>
        <dbReference type="ChEBI" id="CHEBI:15377"/>
        <dbReference type="ChEBI" id="CHEBI:29950"/>
        <dbReference type="ChEBI" id="CHEBI:50058"/>
        <dbReference type="ChEBI" id="CHEBI:57844"/>
        <dbReference type="ChEBI" id="CHEBI:58772"/>
        <dbReference type="EC" id="1.8.4.11"/>
    </reaction>
</comment>
<dbReference type="HAMAP" id="MF_01401">
    <property type="entry name" value="MsrA"/>
    <property type="match status" value="1"/>
</dbReference>
<evidence type="ECO:0000313" key="6">
    <source>
        <dbReference type="EMBL" id="GLQ30989.1"/>
    </source>
</evidence>
<dbReference type="PANTHER" id="PTHR43774:SF1">
    <property type="entry name" value="PEPTIDE METHIONINE SULFOXIDE REDUCTASE MSRA 2"/>
    <property type="match status" value="1"/>
</dbReference>
<feature type="active site" evidence="4">
    <location>
        <position position="12"/>
    </location>
</feature>
<keyword evidence="7" id="KW-1185">Reference proteome</keyword>
<accession>A0AA37W785</accession>
<dbReference type="Gene3D" id="3.30.1060.10">
    <property type="entry name" value="Peptide methionine sulphoxide reductase MsrA"/>
    <property type="match status" value="1"/>
</dbReference>
<evidence type="ECO:0000256" key="2">
    <source>
        <dbReference type="ARBA" id="ARBA00047806"/>
    </source>
</evidence>
<comment type="catalytic activity">
    <reaction evidence="2 4">
        <text>L-methionyl-[protein] + [thioredoxin]-disulfide + H2O = L-methionyl-(S)-S-oxide-[protein] + [thioredoxin]-dithiol</text>
        <dbReference type="Rhea" id="RHEA:14217"/>
        <dbReference type="Rhea" id="RHEA-COMP:10698"/>
        <dbReference type="Rhea" id="RHEA-COMP:10700"/>
        <dbReference type="Rhea" id="RHEA-COMP:12313"/>
        <dbReference type="Rhea" id="RHEA-COMP:12315"/>
        <dbReference type="ChEBI" id="CHEBI:15377"/>
        <dbReference type="ChEBI" id="CHEBI:16044"/>
        <dbReference type="ChEBI" id="CHEBI:29950"/>
        <dbReference type="ChEBI" id="CHEBI:44120"/>
        <dbReference type="ChEBI" id="CHEBI:50058"/>
        <dbReference type="EC" id="1.8.4.11"/>
    </reaction>
</comment>
<name>A0AA37W785_9GAMM</name>
<dbReference type="SUPFAM" id="SSF55068">
    <property type="entry name" value="Peptide methionine sulfoxide reductase"/>
    <property type="match status" value="1"/>
</dbReference>
<dbReference type="RefSeq" id="WP_284380445.1">
    <property type="nucleotide sequence ID" value="NZ_BSNM01000011.1"/>
</dbReference>
<comment type="similarity">
    <text evidence="4">Belongs to the MsrA Met sulfoxide reductase family.</text>
</comment>
<dbReference type="PANTHER" id="PTHR43774">
    <property type="entry name" value="PEPTIDE METHIONINE SULFOXIDE REDUCTASE"/>
    <property type="match status" value="1"/>
</dbReference>
<dbReference type="EMBL" id="BSNM01000011">
    <property type="protein sequence ID" value="GLQ30989.1"/>
    <property type="molecule type" value="Genomic_DNA"/>
</dbReference>
<comment type="function">
    <text evidence="4">Has an important function as a repair enzyme for proteins that have been inactivated by oxidation. Catalyzes the reversible oxidation-reduction of methionine sulfoxide in proteins to methionine.</text>
</comment>
<organism evidence="6 7">
    <name type="scientific">Litoribrevibacter albus</name>
    <dbReference type="NCBI Taxonomy" id="1473156"/>
    <lineage>
        <taxon>Bacteria</taxon>
        <taxon>Pseudomonadati</taxon>
        <taxon>Pseudomonadota</taxon>
        <taxon>Gammaproteobacteria</taxon>
        <taxon>Oceanospirillales</taxon>
        <taxon>Oceanospirillaceae</taxon>
        <taxon>Litoribrevibacter</taxon>
    </lineage>
</organism>
<dbReference type="NCBIfam" id="TIGR00401">
    <property type="entry name" value="msrA"/>
    <property type="match status" value="1"/>
</dbReference>
<evidence type="ECO:0000313" key="7">
    <source>
        <dbReference type="Proteomes" id="UP001161389"/>
    </source>
</evidence>
<proteinExistence type="inferred from homology"/>
<dbReference type="GO" id="GO:0008113">
    <property type="term" value="F:peptide-methionine (S)-S-oxide reductase activity"/>
    <property type="evidence" value="ECO:0007669"/>
    <property type="project" value="UniProtKB-UniRule"/>
</dbReference>
<evidence type="ECO:0000256" key="4">
    <source>
        <dbReference type="HAMAP-Rule" id="MF_01401"/>
    </source>
</evidence>